<dbReference type="AlphaFoldDB" id="A0A1F7WLP1"/>
<organism evidence="1 2">
    <name type="scientific">Candidatus Wallbacteria bacterium GWC2_49_35</name>
    <dbReference type="NCBI Taxonomy" id="1817813"/>
    <lineage>
        <taxon>Bacteria</taxon>
        <taxon>Candidatus Walliibacteriota</taxon>
    </lineage>
</organism>
<comment type="caution">
    <text evidence="1">The sequence shown here is derived from an EMBL/GenBank/DDBJ whole genome shotgun (WGS) entry which is preliminary data.</text>
</comment>
<name>A0A1F7WLP1_9BACT</name>
<sequence>MPAEAQSASAGERKNGKTRVIAMTKNTKNKIKVETEKMPACKNKASGKSGIERGFGGEEGPSAFPLPRIALKKNYFNCLIFNSLTATVI</sequence>
<reference evidence="1 2" key="1">
    <citation type="journal article" date="2016" name="Nat. Commun.">
        <title>Thousands of microbial genomes shed light on interconnected biogeochemical processes in an aquifer system.</title>
        <authorList>
            <person name="Anantharaman K."/>
            <person name="Brown C.T."/>
            <person name="Hug L.A."/>
            <person name="Sharon I."/>
            <person name="Castelle C.J."/>
            <person name="Probst A.J."/>
            <person name="Thomas B.C."/>
            <person name="Singh A."/>
            <person name="Wilkins M.J."/>
            <person name="Karaoz U."/>
            <person name="Brodie E.L."/>
            <person name="Williams K.H."/>
            <person name="Hubbard S.S."/>
            <person name="Banfield J.F."/>
        </authorList>
    </citation>
    <scope>NUCLEOTIDE SEQUENCE [LARGE SCALE GENOMIC DNA]</scope>
</reference>
<dbReference type="Proteomes" id="UP000178735">
    <property type="component" value="Unassembled WGS sequence"/>
</dbReference>
<accession>A0A1F7WLP1</accession>
<evidence type="ECO:0000313" key="2">
    <source>
        <dbReference type="Proteomes" id="UP000178735"/>
    </source>
</evidence>
<dbReference type="EMBL" id="MGFH01000190">
    <property type="protein sequence ID" value="OGM03028.1"/>
    <property type="molecule type" value="Genomic_DNA"/>
</dbReference>
<evidence type="ECO:0000313" key="1">
    <source>
        <dbReference type="EMBL" id="OGM03028.1"/>
    </source>
</evidence>
<protein>
    <submittedName>
        <fullName evidence="1">Uncharacterized protein</fullName>
    </submittedName>
</protein>
<proteinExistence type="predicted"/>
<gene>
    <name evidence="1" type="ORF">A2008_01455</name>
</gene>